<evidence type="ECO:0000259" key="7">
    <source>
        <dbReference type="PROSITE" id="PS51293"/>
    </source>
</evidence>
<keyword evidence="3" id="KW-0804">Transcription</keyword>
<dbReference type="InterPro" id="IPR009057">
    <property type="entry name" value="Homeodomain-like_sf"/>
</dbReference>
<dbReference type="EMBL" id="CAMPGE010017927">
    <property type="protein sequence ID" value="CAI2376372.1"/>
    <property type="molecule type" value="Genomic_DNA"/>
</dbReference>
<keyword evidence="10" id="KW-1185">Reference proteome</keyword>
<dbReference type="Pfam" id="PF00249">
    <property type="entry name" value="Myb_DNA-binding"/>
    <property type="match status" value="1"/>
</dbReference>
<dbReference type="PROSITE" id="PS50090">
    <property type="entry name" value="MYB_LIKE"/>
    <property type="match status" value="1"/>
</dbReference>
<evidence type="ECO:0000259" key="6">
    <source>
        <dbReference type="PROSITE" id="PS50090"/>
    </source>
</evidence>
<organism evidence="9 10">
    <name type="scientific">Euplotes crassus</name>
    <dbReference type="NCBI Taxonomy" id="5936"/>
    <lineage>
        <taxon>Eukaryota</taxon>
        <taxon>Sar</taxon>
        <taxon>Alveolata</taxon>
        <taxon>Ciliophora</taxon>
        <taxon>Intramacronucleata</taxon>
        <taxon>Spirotrichea</taxon>
        <taxon>Hypotrichia</taxon>
        <taxon>Euplotida</taxon>
        <taxon>Euplotidae</taxon>
        <taxon>Moneuplotes</taxon>
    </lineage>
</organism>
<feature type="compositionally biased region" description="Basic and acidic residues" evidence="5">
    <location>
        <begin position="29"/>
        <end position="47"/>
    </location>
</feature>
<accession>A0AAD2D1D7</accession>
<name>A0AAD2D1D7_EUPCR</name>
<dbReference type="AlphaFoldDB" id="A0AAD2D1D7"/>
<dbReference type="PROSITE" id="PS51294">
    <property type="entry name" value="HTH_MYB"/>
    <property type="match status" value="1"/>
</dbReference>
<proteinExistence type="predicted"/>
<sequence length="283" mass="32171">MCDVNQKDAPSIQPDFEAKDDSQLVVKGEFQRSDNKEKSTDSEDSKQKPRKLKGGKFEVNGKFYNTGRWTQQEHSLFMKGIELYGKDWKKVQQLVGTRTSAQSRSHAQKVLPKIMDQTQNNTNFAAPLSPNKKNENALACTEAMVEKASSSEIPEKESIIKSSESTEKRKFSEIASSEIKPENKAQKSQIELIERPVKRRCTIDISSAQDPRDLLIEDDEVSLKLLRKLTTPQKPIKKHSFCYPLNDLVGFKLDFNSDIDSVCEEDLGQGDELFGRDNDNKFF</sequence>
<dbReference type="CDD" id="cd00167">
    <property type="entry name" value="SANT"/>
    <property type="match status" value="1"/>
</dbReference>
<dbReference type="SMART" id="SM00717">
    <property type="entry name" value="SANT"/>
    <property type="match status" value="1"/>
</dbReference>
<dbReference type="PROSITE" id="PS51293">
    <property type="entry name" value="SANT"/>
    <property type="match status" value="1"/>
</dbReference>
<evidence type="ECO:0000256" key="3">
    <source>
        <dbReference type="ARBA" id="ARBA00023163"/>
    </source>
</evidence>
<evidence type="ECO:0000256" key="1">
    <source>
        <dbReference type="ARBA" id="ARBA00023015"/>
    </source>
</evidence>
<evidence type="ECO:0000313" key="9">
    <source>
        <dbReference type="EMBL" id="CAI2376372.1"/>
    </source>
</evidence>
<feature type="region of interest" description="Disordered" evidence="5">
    <location>
        <begin position="1"/>
        <end position="57"/>
    </location>
</feature>
<dbReference type="NCBIfam" id="TIGR01557">
    <property type="entry name" value="myb_SHAQKYF"/>
    <property type="match status" value="1"/>
</dbReference>
<evidence type="ECO:0000313" key="10">
    <source>
        <dbReference type="Proteomes" id="UP001295684"/>
    </source>
</evidence>
<evidence type="ECO:0000259" key="8">
    <source>
        <dbReference type="PROSITE" id="PS51294"/>
    </source>
</evidence>
<keyword evidence="2" id="KW-0238">DNA-binding</keyword>
<dbReference type="Gene3D" id="1.10.10.60">
    <property type="entry name" value="Homeodomain-like"/>
    <property type="match status" value="1"/>
</dbReference>
<dbReference type="SUPFAM" id="SSF46689">
    <property type="entry name" value="Homeodomain-like"/>
    <property type="match status" value="1"/>
</dbReference>
<gene>
    <name evidence="9" type="ORF">ECRASSUSDP1_LOCUS17741</name>
</gene>
<comment type="caution">
    <text evidence="9">The sequence shown here is derived from an EMBL/GenBank/DDBJ whole genome shotgun (WGS) entry which is preliminary data.</text>
</comment>
<feature type="domain" description="HTH myb-type" evidence="8">
    <location>
        <begin position="61"/>
        <end position="115"/>
    </location>
</feature>
<evidence type="ECO:0000256" key="2">
    <source>
        <dbReference type="ARBA" id="ARBA00023125"/>
    </source>
</evidence>
<evidence type="ECO:0000256" key="4">
    <source>
        <dbReference type="ARBA" id="ARBA00023242"/>
    </source>
</evidence>
<dbReference type="Proteomes" id="UP001295684">
    <property type="component" value="Unassembled WGS sequence"/>
</dbReference>
<keyword evidence="1" id="KW-0805">Transcription regulation</keyword>
<reference evidence="9" key="1">
    <citation type="submission" date="2023-07" db="EMBL/GenBank/DDBJ databases">
        <authorList>
            <consortium name="AG Swart"/>
            <person name="Singh M."/>
            <person name="Singh A."/>
            <person name="Seah K."/>
            <person name="Emmerich C."/>
        </authorList>
    </citation>
    <scope>NUCLEOTIDE SEQUENCE</scope>
    <source>
        <strain evidence="9">DP1</strain>
    </source>
</reference>
<protein>
    <submittedName>
        <fullName evidence="9">Uncharacterized protein</fullName>
    </submittedName>
</protein>
<dbReference type="GO" id="GO:0003677">
    <property type="term" value="F:DNA binding"/>
    <property type="evidence" value="ECO:0007669"/>
    <property type="project" value="UniProtKB-KW"/>
</dbReference>
<feature type="domain" description="Myb-like" evidence="6">
    <location>
        <begin position="61"/>
        <end position="111"/>
    </location>
</feature>
<keyword evidence="4" id="KW-0539">Nucleus</keyword>
<dbReference type="PANTHER" id="PTHR12802">
    <property type="entry name" value="SWI/SNF COMPLEX-RELATED"/>
    <property type="match status" value="1"/>
</dbReference>
<feature type="domain" description="SANT" evidence="7">
    <location>
        <begin position="68"/>
        <end position="102"/>
    </location>
</feature>
<dbReference type="InterPro" id="IPR017930">
    <property type="entry name" value="Myb_dom"/>
</dbReference>
<dbReference type="InterPro" id="IPR006447">
    <property type="entry name" value="Myb_dom_plants"/>
</dbReference>
<dbReference type="InterPro" id="IPR001005">
    <property type="entry name" value="SANT/Myb"/>
</dbReference>
<dbReference type="InterPro" id="IPR017884">
    <property type="entry name" value="SANT_dom"/>
</dbReference>
<evidence type="ECO:0000256" key="5">
    <source>
        <dbReference type="SAM" id="MobiDB-lite"/>
    </source>
</evidence>